<dbReference type="Gramene" id="LPERR01G14390.1">
    <property type="protein sequence ID" value="LPERR01G14390.1"/>
    <property type="gene ID" value="LPERR01G14390"/>
</dbReference>
<dbReference type="AlphaFoldDB" id="A0A0D9V159"/>
<dbReference type="SUPFAM" id="SSF47616">
    <property type="entry name" value="GST C-terminal domain-like"/>
    <property type="match status" value="1"/>
</dbReference>
<dbReference type="PROSITE" id="PS50405">
    <property type="entry name" value="GST_CTER"/>
    <property type="match status" value="1"/>
</dbReference>
<evidence type="ECO:0000256" key="2">
    <source>
        <dbReference type="ARBA" id="ARBA00022679"/>
    </source>
</evidence>
<dbReference type="InterPro" id="IPR036282">
    <property type="entry name" value="Glutathione-S-Trfase_C_sf"/>
</dbReference>
<evidence type="ECO:0000313" key="6">
    <source>
        <dbReference type="EnsemblPlants" id="LPERR01G14390.1"/>
    </source>
</evidence>
<evidence type="ECO:0000256" key="3">
    <source>
        <dbReference type="SAM" id="Coils"/>
    </source>
</evidence>
<dbReference type="GO" id="GO:0006749">
    <property type="term" value="P:glutathione metabolic process"/>
    <property type="evidence" value="ECO:0007669"/>
    <property type="project" value="TreeGrafter"/>
</dbReference>
<dbReference type="GO" id="GO:0005737">
    <property type="term" value="C:cytoplasm"/>
    <property type="evidence" value="ECO:0007669"/>
    <property type="project" value="TreeGrafter"/>
</dbReference>
<accession>A0A0D9V159</accession>
<sequence length="133" mass="15374">MAMKVYGLPMSTNVARVLPFGQVPALQDGDLILFESRAISKYVLRKNNSELLKEYNISESAKVDVWLEVESHQFDIPMAVVIYKCLILLVYFGGETDVKVVEENLQKLKKTFQVYEERLSQVQILSWRFRQLG</sequence>
<dbReference type="PANTHER" id="PTHR43900:SF6">
    <property type="entry name" value="GLUTATHIONE TRANSFERASE"/>
    <property type="match status" value="1"/>
</dbReference>
<reference evidence="6" key="3">
    <citation type="submission" date="2015-04" db="UniProtKB">
        <authorList>
            <consortium name="EnsemblPlants"/>
        </authorList>
    </citation>
    <scope>IDENTIFICATION</scope>
</reference>
<proteinExistence type="predicted"/>
<dbReference type="GO" id="GO:0043295">
    <property type="term" value="F:glutathione binding"/>
    <property type="evidence" value="ECO:0007669"/>
    <property type="project" value="TreeGrafter"/>
</dbReference>
<evidence type="ECO:0000259" key="5">
    <source>
        <dbReference type="PROSITE" id="PS50405"/>
    </source>
</evidence>
<reference evidence="6 7" key="1">
    <citation type="submission" date="2012-08" db="EMBL/GenBank/DDBJ databases">
        <title>Oryza genome evolution.</title>
        <authorList>
            <person name="Wing R.A."/>
        </authorList>
    </citation>
    <scope>NUCLEOTIDE SEQUENCE</scope>
</reference>
<keyword evidence="2" id="KW-0808">Transferase</keyword>
<dbReference type="PANTHER" id="PTHR43900">
    <property type="entry name" value="GLUTATHIONE S-TRANSFERASE RHO"/>
    <property type="match status" value="1"/>
</dbReference>
<dbReference type="EnsemblPlants" id="LPERR01G14390.1">
    <property type="protein sequence ID" value="LPERR01G14390.1"/>
    <property type="gene ID" value="LPERR01G14390"/>
</dbReference>
<dbReference type="InterPro" id="IPR036249">
    <property type="entry name" value="Thioredoxin-like_sf"/>
</dbReference>
<dbReference type="InterPro" id="IPR004045">
    <property type="entry name" value="Glutathione_S-Trfase_N"/>
</dbReference>
<feature type="coiled-coil region" evidence="3">
    <location>
        <begin position="98"/>
        <end position="125"/>
    </location>
</feature>
<dbReference type="EC" id="2.5.1.18" evidence="1"/>
<dbReference type="SUPFAM" id="SSF52833">
    <property type="entry name" value="Thioredoxin-like"/>
    <property type="match status" value="1"/>
</dbReference>
<dbReference type="GO" id="GO:0004364">
    <property type="term" value="F:glutathione transferase activity"/>
    <property type="evidence" value="ECO:0007669"/>
    <property type="project" value="UniProtKB-EC"/>
</dbReference>
<evidence type="ECO:0000313" key="7">
    <source>
        <dbReference type="Proteomes" id="UP000032180"/>
    </source>
</evidence>
<evidence type="ECO:0000256" key="1">
    <source>
        <dbReference type="ARBA" id="ARBA00012452"/>
    </source>
</evidence>
<dbReference type="Gene3D" id="3.40.30.10">
    <property type="entry name" value="Glutaredoxin"/>
    <property type="match status" value="1"/>
</dbReference>
<dbReference type="HOGENOM" id="CLU_011226_5_1_1"/>
<dbReference type="STRING" id="77586.A0A0D9V159"/>
<keyword evidence="7" id="KW-1185">Reference proteome</keyword>
<name>A0A0D9V159_9ORYZ</name>
<dbReference type="InterPro" id="IPR010987">
    <property type="entry name" value="Glutathione-S-Trfase_C-like"/>
</dbReference>
<keyword evidence="3" id="KW-0175">Coiled coil</keyword>
<dbReference type="eggNOG" id="KOG0867">
    <property type="taxonomic scope" value="Eukaryota"/>
</dbReference>
<organism evidence="6 7">
    <name type="scientific">Leersia perrieri</name>
    <dbReference type="NCBI Taxonomy" id="77586"/>
    <lineage>
        <taxon>Eukaryota</taxon>
        <taxon>Viridiplantae</taxon>
        <taxon>Streptophyta</taxon>
        <taxon>Embryophyta</taxon>
        <taxon>Tracheophyta</taxon>
        <taxon>Spermatophyta</taxon>
        <taxon>Magnoliopsida</taxon>
        <taxon>Liliopsida</taxon>
        <taxon>Poales</taxon>
        <taxon>Poaceae</taxon>
        <taxon>BOP clade</taxon>
        <taxon>Oryzoideae</taxon>
        <taxon>Oryzeae</taxon>
        <taxon>Oryzinae</taxon>
        <taxon>Leersia</taxon>
    </lineage>
</organism>
<reference evidence="7" key="2">
    <citation type="submission" date="2013-12" db="EMBL/GenBank/DDBJ databases">
        <authorList>
            <person name="Yu Y."/>
            <person name="Lee S."/>
            <person name="de Baynast K."/>
            <person name="Wissotski M."/>
            <person name="Liu L."/>
            <person name="Talag J."/>
            <person name="Goicoechea J."/>
            <person name="Angelova A."/>
            <person name="Jetty R."/>
            <person name="Kudrna D."/>
            <person name="Golser W."/>
            <person name="Rivera L."/>
            <person name="Zhang J."/>
            <person name="Wing R."/>
        </authorList>
    </citation>
    <scope>NUCLEOTIDE SEQUENCE</scope>
</reference>
<evidence type="ECO:0000259" key="4">
    <source>
        <dbReference type="PROSITE" id="PS50404"/>
    </source>
</evidence>
<dbReference type="PROSITE" id="PS50404">
    <property type="entry name" value="GST_NTER"/>
    <property type="match status" value="1"/>
</dbReference>
<feature type="domain" description="GST N-terminal" evidence="4">
    <location>
        <begin position="1"/>
        <end position="51"/>
    </location>
</feature>
<feature type="domain" description="GST C-terminal" evidence="5">
    <location>
        <begin position="56"/>
        <end position="133"/>
    </location>
</feature>
<dbReference type="Pfam" id="PF02798">
    <property type="entry name" value="GST_N"/>
    <property type="match status" value="1"/>
</dbReference>
<protein>
    <recommendedName>
        <fullName evidence="1">glutathione transferase</fullName>
        <ecNumber evidence="1">2.5.1.18</ecNumber>
    </recommendedName>
</protein>
<dbReference type="Proteomes" id="UP000032180">
    <property type="component" value="Chromosome 1"/>
</dbReference>
<dbReference type="Gene3D" id="1.20.1050.10">
    <property type="match status" value="1"/>
</dbReference>